<evidence type="ECO:0000259" key="2">
    <source>
        <dbReference type="Pfam" id="PF09995"/>
    </source>
</evidence>
<dbReference type="Proteomes" id="UP001465331">
    <property type="component" value="Unassembled WGS sequence"/>
</dbReference>
<gene>
    <name evidence="3" type="ORF">ABSH63_15495</name>
</gene>
<sequence>MDALFAAMQPKLQPTPVIFEFLDLMRKTPVFPRPLRGLQRVLLRAAVQLVPATLRQQLRIGREWELRHWERPIVRVAAWLADRFTPRNHPMIEACQRLGLNPKTLFANDSTQPRQLQAKTRSWGRSDEQGQTCRRAGSAAERRLRRGAG</sequence>
<protein>
    <submittedName>
        <fullName evidence="3">Oxygenase MpaB family protein</fullName>
    </submittedName>
</protein>
<dbReference type="Pfam" id="PF09995">
    <property type="entry name" value="MPAB_Lcp_cat"/>
    <property type="match status" value="1"/>
</dbReference>
<comment type="caution">
    <text evidence="3">The sequence shown here is derived from an EMBL/GenBank/DDBJ whole genome shotgun (WGS) entry which is preliminary data.</text>
</comment>
<name>A0ABV2ADV1_9GAMM</name>
<feature type="domain" description="ER-bound oxygenase mpaB/mpaB'/Rubber oxygenase catalytic" evidence="2">
    <location>
        <begin position="1"/>
        <end position="80"/>
    </location>
</feature>
<feature type="compositionally biased region" description="Polar residues" evidence="1">
    <location>
        <begin position="107"/>
        <end position="120"/>
    </location>
</feature>
<evidence type="ECO:0000313" key="4">
    <source>
        <dbReference type="Proteomes" id="UP001465331"/>
    </source>
</evidence>
<proteinExistence type="predicted"/>
<reference evidence="3 4" key="1">
    <citation type="submission" date="2024-06" db="EMBL/GenBank/DDBJ databases">
        <authorList>
            <person name="Li Z."/>
            <person name="Jiang Y."/>
        </authorList>
    </citation>
    <scope>NUCLEOTIDE SEQUENCE [LARGE SCALE GENOMIC DNA]</scope>
    <source>
        <strain evidence="3 4">HSW-8</strain>
    </source>
</reference>
<feature type="region of interest" description="Disordered" evidence="1">
    <location>
        <begin position="106"/>
        <end position="149"/>
    </location>
</feature>
<dbReference type="InterPro" id="IPR018713">
    <property type="entry name" value="MPAB/Lcp_cat_dom"/>
</dbReference>
<accession>A0ABV2ADV1</accession>
<keyword evidence="4" id="KW-1185">Reference proteome</keyword>
<dbReference type="EMBL" id="JBEPIJ010000033">
    <property type="protein sequence ID" value="MES0875402.1"/>
    <property type="molecule type" value="Genomic_DNA"/>
</dbReference>
<evidence type="ECO:0000313" key="3">
    <source>
        <dbReference type="EMBL" id="MES0875402.1"/>
    </source>
</evidence>
<evidence type="ECO:0000256" key="1">
    <source>
        <dbReference type="SAM" id="MobiDB-lite"/>
    </source>
</evidence>
<organism evidence="3 4">
    <name type="scientific">Sinimarinibacterium thermocellulolyticum</name>
    <dbReference type="NCBI Taxonomy" id="3170016"/>
    <lineage>
        <taxon>Bacteria</taxon>
        <taxon>Pseudomonadati</taxon>
        <taxon>Pseudomonadota</taxon>
        <taxon>Gammaproteobacteria</taxon>
        <taxon>Nevskiales</taxon>
        <taxon>Nevskiaceae</taxon>
        <taxon>Sinimarinibacterium</taxon>
    </lineage>
</organism>